<dbReference type="Proteomes" id="UP000030403">
    <property type="component" value="Unassembled WGS sequence"/>
</dbReference>
<dbReference type="RefSeq" id="WP_027445782.1">
    <property type="nucleotide sequence ID" value="NZ_AULJ01000013.1"/>
</dbReference>
<feature type="transmembrane region" description="Helical" evidence="1">
    <location>
        <begin position="6"/>
        <end position="24"/>
    </location>
</feature>
<dbReference type="STRING" id="1385511.GCA_000425225_01443"/>
<reference evidence="2 3" key="1">
    <citation type="submission" date="2013-08" db="EMBL/GenBank/DDBJ databases">
        <authorList>
            <person name="Huang J."/>
            <person name="Wang G."/>
        </authorList>
    </citation>
    <scope>NUCLEOTIDE SEQUENCE [LARGE SCALE GENOMIC DNA]</scope>
    <source>
        <strain evidence="2 3">BH030004</strain>
    </source>
</reference>
<keyword evidence="3" id="KW-1185">Reference proteome</keyword>
<keyword evidence="1" id="KW-0472">Membrane</keyword>
<evidence type="ECO:0000313" key="2">
    <source>
        <dbReference type="EMBL" id="KGX91515.1"/>
    </source>
</evidence>
<keyword evidence="1" id="KW-1133">Transmembrane helix</keyword>
<protein>
    <submittedName>
        <fullName evidence="2">Uncharacterized protein</fullName>
    </submittedName>
</protein>
<evidence type="ECO:0000313" key="3">
    <source>
        <dbReference type="Proteomes" id="UP000030403"/>
    </source>
</evidence>
<accession>A0A0A5GK64</accession>
<gene>
    <name evidence="2" type="ORF">N783_07575</name>
</gene>
<dbReference type="AlphaFoldDB" id="A0A0A5GK64"/>
<organism evidence="2 3">
    <name type="scientific">Pontibacillus marinus BH030004 = DSM 16465</name>
    <dbReference type="NCBI Taxonomy" id="1385511"/>
    <lineage>
        <taxon>Bacteria</taxon>
        <taxon>Bacillati</taxon>
        <taxon>Bacillota</taxon>
        <taxon>Bacilli</taxon>
        <taxon>Bacillales</taxon>
        <taxon>Bacillaceae</taxon>
        <taxon>Pontibacillus</taxon>
    </lineage>
</organism>
<sequence>MVKKWVGFLLIVVFFITIYNLKIYDYKGESLQEACRKKWNGCEVLNVDNNLGFFIFSTKNQQETIRISSFKEEHDTFYLRRTLGNSLSVGTFGALIRNTNFKDANKIKPFLKGKILLGYVSDKNVKEIELSYSIKSDQGYQQEVVSIPVKNQTFFYYTDNNKTHIYEELTPKY</sequence>
<keyword evidence="1" id="KW-0812">Transmembrane</keyword>
<dbReference type="EMBL" id="AVPF01000002">
    <property type="protein sequence ID" value="KGX91515.1"/>
    <property type="molecule type" value="Genomic_DNA"/>
</dbReference>
<name>A0A0A5GK64_9BACI</name>
<evidence type="ECO:0000256" key="1">
    <source>
        <dbReference type="SAM" id="Phobius"/>
    </source>
</evidence>
<proteinExistence type="predicted"/>
<comment type="caution">
    <text evidence="2">The sequence shown here is derived from an EMBL/GenBank/DDBJ whole genome shotgun (WGS) entry which is preliminary data.</text>
</comment>